<dbReference type="AlphaFoldDB" id="A0AAW2DA11"/>
<evidence type="ECO:0000256" key="2">
    <source>
        <dbReference type="ARBA" id="ARBA00022679"/>
    </source>
</evidence>
<dbReference type="InterPro" id="IPR000863">
    <property type="entry name" value="Sulfotransferase_dom"/>
</dbReference>
<evidence type="ECO:0000256" key="3">
    <source>
        <dbReference type="RuleBase" id="RU361155"/>
    </source>
</evidence>
<sequence>MELDFLWFIVAALLGCYVFIFWFLKGVNEWYYAATVAETTCRLPPGDMRWPLLGNMLSLFKTLRSVHPNSFIYNLVSSLKCNEKEEYRFDPTTHNKFKEIMSTIPRREDAWVFDLYQYEGFWCNSFQLEGMLSAREHFKPQPNQVIVSSTPKSGTTWLKALTFAIMTRFHVDESTNPLLTRLAHDCVPFIEVNLCSSPQKLNLDVPLVATHIPYTSLPKSITNSSCKIVYICRDPKDAFVSLWHFNHKTSAKEEVSAMEDFPLEDALEFFCQGLTPCGPYWDHLLGYWRASLESPEMILFLKYEDLKNDTVFWVKKIAQFVGYSFSLEEENKGVVQKIIDLCSFEHMSSLEVNKSGMVRLELGITQDGVNTYEFKNSAFFRKGKVGDWKNHLTPEMARRLDQITEQKLAGSGLTLNVSPNG</sequence>
<keyword evidence="2 3" id="KW-0808">Transferase</keyword>
<keyword evidence="7" id="KW-1185">Reference proteome</keyword>
<keyword evidence="4" id="KW-0472">Membrane</keyword>
<dbReference type="GO" id="GO:0008146">
    <property type="term" value="F:sulfotransferase activity"/>
    <property type="evidence" value="ECO:0007669"/>
    <property type="project" value="InterPro"/>
</dbReference>
<dbReference type="SUPFAM" id="SSF52540">
    <property type="entry name" value="P-loop containing nucleoside triphosphate hydrolases"/>
    <property type="match status" value="1"/>
</dbReference>
<evidence type="ECO:0000259" key="5">
    <source>
        <dbReference type="Pfam" id="PF00685"/>
    </source>
</evidence>
<dbReference type="Pfam" id="PF00685">
    <property type="entry name" value="Sulfotransfer_1"/>
    <property type="match status" value="1"/>
</dbReference>
<evidence type="ECO:0000313" key="6">
    <source>
        <dbReference type="EMBL" id="KAL0005496.1"/>
    </source>
</evidence>
<keyword evidence="4" id="KW-1133">Transmembrane helix</keyword>
<comment type="caution">
    <text evidence="6">The sequence shown here is derived from an EMBL/GenBank/DDBJ whole genome shotgun (WGS) entry which is preliminary data.</text>
</comment>
<evidence type="ECO:0000256" key="4">
    <source>
        <dbReference type="SAM" id="Phobius"/>
    </source>
</evidence>
<reference evidence="6 7" key="1">
    <citation type="submission" date="2024-01" db="EMBL/GenBank/DDBJ databases">
        <title>A telomere-to-telomere, gap-free genome of sweet tea (Lithocarpus litseifolius).</title>
        <authorList>
            <person name="Zhou J."/>
        </authorList>
    </citation>
    <scope>NUCLEOTIDE SEQUENCE [LARGE SCALE GENOMIC DNA]</scope>
    <source>
        <strain evidence="6">Zhou-2022a</strain>
        <tissue evidence="6">Leaf</tissue>
    </source>
</reference>
<feature type="transmembrane region" description="Helical" evidence="4">
    <location>
        <begin position="6"/>
        <end position="24"/>
    </location>
</feature>
<name>A0AAW2DA11_9ROSI</name>
<keyword evidence="4" id="KW-0812">Transmembrane</keyword>
<accession>A0AAW2DA11</accession>
<dbReference type="Gene3D" id="3.40.50.300">
    <property type="entry name" value="P-loop containing nucleotide triphosphate hydrolases"/>
    <property type="match status" value="1"/>
</dbReference>
<organism evidence="6 7">
    <name type="scientific">Lithocarpus litseifolius</name>
    <dbReference type="NCBI Taxonomy" id="425828"/>
    <lineage>
        <taxon>Eukaryota</taxon>
        <taxon>Viridiplantae</taxon>
        <taxon>Streptophyta</taxon>
        <taxon>Embryophyta</taxon>
        <taxon>Tracheophyta</taxon>
        <taxon>Spermatophyta</taxon>
        <taxon>Magnoliopsida</taxon>
        <taxon>eudicotyledons</taxon>
        <taxon>Gunneridae</taxon>
        <taxon>Pentapetalae</taxon>
        <taxon>rosids</taxon>
        <taxon>fabids</taxon>
        <taxon>Fagales</taxon>
        <taxon>Fagaceae</taxon>
        <taxon>Lithocarpus</taxon>
    </lineage>
</organism>
<proteinExistence type="inferred from homology"/>
<dbReference type="PANTHER" id="PTHR11783">
    <property type="entry name" value="SULFOTRANSFERASE SULT"/>
    <property type="match status" value="1"/>
</dbReference>
<dbReference type="EC" id="2.8.2.-" evidence="3"/>
<dbReference type="Proteomes" id="UP001459277">
    <property type="component" value="Unassembled WGS sequence"/>
</dbReference>
<protein>
    <recommendedName>
        <fullName evidence="3">Sulfotransferase</fullName>
        <ecNumber evidence="3">2.8.2.-</ecNumber>
    </recommendedName>
</protein>
<dbReference type="InterPro" id="IPR027417">
    <property type="entry name" value="P-loop_NTPase"/>
</dbReference>
<gene>
    <name evidence="6" type="ORF">SO802_013057</name>
</gene>
<comment type="similarity">
    <text evidence="1 3">Belongs to the sulfotransferase 1 family.</text>
</comment>
<evidence type="ECO:0000313" key="7">
    <source>
        <dbReference type="Proteomes" id="UP001459277"/>
    </source>
</evidence>
<feature type="domain" description="Sulfotransferase" evidence="5">
    <location>
        <begin position="142"/>
        <end position="412"/>
    </location>
</feature>
<evidence type="ECO:0000256" key="1">
    <source>
        <dbReference type="ARBA" id="ARBA00005771"/>
    </source>
</evidence>
<dbReference type="EMBL" id="JAZDWU010000004">
    <property type="protein sequence ID" value="KAL0005496.1"/>
    <property type="molecule type" value="Genomic_DNA"/>
</dbReference>